<evidence type="ECO:0000256" key="1">
    <source>
        <dbReference type="SAM" id="MobiDB-lite"/>
    </source>
</evidence>
<feature type="region of interest" description="Disordered" evidence="1">
    <location>
        <begin position="76"/>
        <end position="251"/>
    </location>
</feature>
<feature type="compositionally biased region" description="Low complexity" evidence="1">
    <location>
        <begin position="242"/>
        <end position="251"/>
    </location>
</feature>
<protein>
    <submittedName>
        <fullName evidence="2">Uncharacterized protein</fullName>
    </submittedName>
</protein>
<feature type="compositionally biased region" description="Pro residues" evidence="1">
    <location>
        <begin position="85"/>
        <end position="100"/>
    </location>
</feature>
<dbReference type="EMBL" id="OZ034813">
    <property type="protein sequence ID" value="CAL1356862.1"/>
    <property type="molecule type" value="Genomic_DNA"/>
</dbReference>
<keyword evidence="3" id="KW-1185">Reference proteome</keyword>
<evidence type="ECO:0000313" key="3">
    <source>
        <dbReference type="Proteomes" id="UP001497516"/>
    </source>
</evidence>
<feature type="compositionally biased region" description="Polar residues" evidence="1">
    <location>
        <begin position="195"/>
        <end position="204"/>
    </location>
</feature>
<reference evidence="2 3" key="1">
    <citation type="submission" date="2024-04" db="EMBL/GenBank/DDBJ databases">
        <authorList>
            <person name="Fracassetti M."/>
        </authorList>
    </citation>
    <scope>NUCLEOTIDE SEQUENCE [LARGE SCALE GENOMIC DNA]</scope>
</reference>
<accession>A0AAV2CJX6</accession>
<sequence length="417" mass="45528">MARTNKYASINFNHVYEKNLTNGGAANGNGNHPSSAPSLYSTIASPNSFNNPNNLYKNHLPSARSHGRMLVLTRPATKPVSAPASPSPIVSPPKQQPTPTPSEVASVQESLRADPSSDKISLRPLGRTGGGSLVSPPAILGTPSPIVGQEKEKEIGVGSPKPDKFVPPHLRPGFVAKQDKPGPEALLPGRETGHRQFQNQQQGHVGSPGRYGNDGRPNSGGGGYDRTRRAGSGDAEPGLLNRPRSGGSRPSSRGWYCFPSYLIQSLQLEFWVALVLCLPPLLLEVPNVWSLSHCCSVSEPNEDLLSFCLICICFSPNIKLSIFACQCLVVLLFRRLNFESFLSGMKDMIFISEMQDAECQAALFLRYELLSGYYGEGLDTGSLILWLGLLLQFINRRLLLELEEDRKFNLVDTFWIS</sequence>
<gene>
    <name evidence="2" type="ORF">LTRI10_LOCUS4533</name>
</gene>
<organism evidence="2 3">
    <name type="scientific">Linum trigynum</name>
    <dbReference type="NCBI Taxonomy" id="586398"/>
    <lineage>
        <taxon>Eukaryota</taxon>
        <taxon>Viridiplantae</taxon>
        <taxon>Streptophyta</taxon>
        <taxon>Embryophyta</taxon>
        <taxon>Tracheophyta</taxon>
        <taxon>Spermatophyta</taxon>
        <taxon>Magnoliopsida</taxon>
        <taxon>eudicotyledons</taxon>
        <taxon>Gunneridae</taxon>
        <taxon>Pentapetalae</taxon>
        <taxon>rosids</taxon>
        <taxon>fabids</taxon>
        <taxon>Malpighiales</taxon>
        <taxon>Linaceae</taxon>
        <taxon>Linum</taxon>
    </lineage>
</organism>
<evidence type="ECO:0000313" key="2">
    <source>
        <dbReference type="EMBL" id="CAL1356862.1"/>
    </source>
</evidence>
<name>A0AAV2CJX6_9ROSI</name>
<feature type="compositionally biased region" description="Basic and acidic residues" evidence="1">
    <location>
        <begin position="111"/>
        <end position="121"/>
    </location>
</feature>
<feature type="compositionally biased region" description="Basic and acidic residues" evidence="1">
    <location>
        <begin position="149"/>
        <end position="166"/>
    </location>
</feature>
<proteinExistence type="predicted"/>
<dbReference type="AlphaFoldDB" id="A0AAV2CJX6"/>
<dbReference type="Proteomes" id="UP001497516">
    <property type="component" value="Chromosome 1"/>
</dbReference>